<keyword evidence="1" id="KW-0812">Transmembrane</keyword>
<keyword evidence="1" id="KW-0472">Membrane</keyword>
<keyword evidence="1" id="KW-1133">Transmembrane helix</keyword>
<organism evidence="2">
    <name type="scientific">Ixodes scapularis</name>
    <name type="common">Black-legged tick</name>
    <name type="synonym">Deer tick</name>
    <dbReference type="NCBI Taxonomy" id="6945"/>
    <lineage>
        <taxon>Eukaryota</taxon>
        <taxon>Metazoa</taxon>
        <taxon>Ecdysozoa</taxon>
        <taxon>Arthropoda</taxon>
        <taxon>Chelicerata</taxon>
        <taxon>Arachnida</taxon>
        <taxon>Acari</taxon>
        <taxon>Parasitiformes</taxon>
        <taxon>Ixodida</taxon>
        <taxon>Ixodoidea</taxon>
        <taxon>Ixodidae</taxon>
        <taxon>Ixodinae</taxon>
        <taxon>Ixodes</taxon>
    </lineage>
</organism>
<evidence type="ECO:0000256" key="1">
    <source>
        <dbReference type="SAM" id="Phobius"/>
    </source>
</evidence>
<dbReference type="EMBL" id="GHJT01007733">
    <property type="protein sequence ID" value="MOY41704.1"/>
    <property type="molecule type" value="Transcribed_RNA"/>
</dbReference>
<accession>A0A4D5RY30</accession>
<evidence type="ECO:0000313" key="2">
    <source>
        <dbReference type="EMBL" id="MOY41704.1"/>
    </source>
</evidence>
<name>A0A4D5RY30_IXOSC</name>
<reference evidence="2" key="1">
    <citation type="submission" date="2019-04" db="EMBL/GenBank/DDBJ databases">
        <title>An insight into the mialome of Ixodes scapularis.</title>
        <authorList>
            <person name="Ribeiro J.M."/>
            <person name="Mather T.N."/>
            <person name="Karim S."/>
        </authorList>
    </citation>
    <scope>NUCLEOTIDE SEQUENCE</scope>
</reference>
<sequence length="124" mass="13735">MVACLVGYPIILVFVFAACAFITSEDSHVSQGWRPKPTDCHTTKCIFIHYALACLPCNKPGQFPPMQLLVVWQRIATLCTVYSLYLEGLLKSQRCGVAVAAETEGLQASFRHSHDSLVLMMELS</sequence>
<protein>
    <submittedName>
        <fullName evidence="2">Uncharacterized protein</fullName>
    </submittedName>
</protein>
<dbReference type="AlphaFoldDB" id="A0A4D5RY30"/>
<feature type="transmembrane region" description="Helical" evidence="1">
    <location>
        <begin position="6"/>
        <end position="24"/>
    </location>
</feature>
<proteinExistence type="predicted"/>